<proteinExistence type="predicted"/>
<evidence type="ECO:0000313" key="2">
    <source>
        <dbReference type="Proteomes" id="UP001622950"/>
    </source>
</evidence>
<evidence type="ECO:0000313" key="1">
    <source>
        <dbReference type="EMBL" id="MFK9080394.1"/>
    </source>
</evidence>
<organism evidence="1 2">
    <name type="scientific">Pseudomonas neuropathica</name>
    <dbReference type="NCBI Taxonomy" id="2730425"/>
    <lineage>
        <taxon>Bacteria</taxon>
        <taxon>Pseudomonadati</taxon>
        <taxon>Pseudomonadota</taxon>
        <taxon>Gammaproteobacteria</taxon>
        <taxon>Pseudomonadales</taxon>
        <taxon>Pseudomonadaceae</taxon>
        <taxon>Pseudomonas</taxon>
    </lineage>
</organism>
<accession>A0ACC7MR34</accession>
<dbReference type="EMBL" id="JBJHQE010000007">
    <property type="protein sequence ID" value="MFK9080394.1"/>
    <property type="molecule type" value="Genomic_DNA"/>
</dbReference>
<protein>
    <submittedName>
        <fullName evidence="1">Uncharacterized protein</fullName>
    </submittedName>
</protein>
<dbReference type="Proteomes" id="UP001622950">
    <property type="component" value="Unassembled WGS sequence"/>
</dbReference>
<name>A0ACC7MR34_9PSED</name>
<comment type="caution">
    <text evidence="1">The sequence shown here is derived from an EMBL/GenBank/DDBJ whole genome shotgun (WGS) entry which is preliminary data.</text>
</comment>
<sequence>MDNNFERMLETMKQPNPGTNGTFKWRLDSELDWTEATTARAELWNLSGGRKKWCVYARTGSHLTNDLFHYIFQFDYIDENVIDKTLTLGEQGLTFTHYYSIGNPEYNVIDALSAKVSIKLDPKNNTFKGNFEATFGSNVKSPNGEFDLTRQPR</sequence>
<reference evidence="1" key="1">
    <citation type="submission" date="2024-11" db="EMBL/GenBank/DDBJ databases">
        <authorList>
            <person name="Lucas J.A."/>
        </authorList>
    </citation>
    <scope>NUCLEOTIDE SEQUENCE</scope>
    <source>
        <strain evidence="1">Z 8.8</strain>
    </source>
</reference>
<keyword evidence="2" id="KW-1185">Reference proteome</keyword>
<gene>
    <name evidence="1" type="ORF">ACJEBM_06860</name>
</gene>